<evidence type="ECO:0000256" key="2">
    <source>
        <dbReference type="ARBA" id="ARBA00009810"/>
    </source>
</evidence>
<dbReference type="CDD" id="cd01347">
    <property type="entry name" value="ligand_gated_channel"/>
    <property type="match status" value="1"/>
</dbReference>
<keyword evidence="21" id="KW-1185">Reference proteome</keyword>
<dbReference type="Gene3D" id="2.40.170.20">
    <property type="entry name" value="TonB-dependent receptor, beta-barrel domain"/>
    <property type="match status" value="1"/>
</dbReference>
<feature type="domain" description="TonB-dependent receptor plug" evidence="19">
    <location>
        <begin position="74"/>
        <end position="172"/>
    </location>
</feature>
<keyword evidence="13 14" id="KW-0998">Cell outer membrane</keyword>
<gene>
    <name evidence="20" type="ORF">SNE34_07680</name>
</gene>
<name>A0ABU7YY43_9GAMM</name>
<evidence type="ECO:0000313" key="20">
    <source>
        <dbReference type="EMBL" id="MEG3183888.1"/>
    </source>
</evidence>
<feature type="domain" description="TonB-dependent receptor-like beta-barrel" evidence="18">
    <location>
        <begin position="246"/>
        <end position="684"/>
    </location>
</feature>
<evidence type="ECO:0000256" key="10">
    <source>
        <dbReference type="ARBA" id="ARBA00023077"/>
    </source>
</evidence>
<dbReference type="PROSITE" id="PS52016">
    <property type="entry name" value="TONB_DEPENDENT_REC_3"/>
    <property type="match status" value="1"/>
</dbReference>
<dbReference type="RefSeq" id="WP_332616273.1">
    <property type="nucleotide sequence ID" value="NZ_JAXGFP010000003.1"/>
</dbReference>
<evidence type="ECO:0000259" key="18">
    <source>
        <dbReference type="Pfam" id="PF00593"/>
    </source>
</evidence>
<evidence type="ECO:0000256" key="7">
    <source>
        <dbReference type="ARBA" id="ARBA00022729"/>
    </source>
</evidence>
<keyword evidence="10 15" id="KW-0798">TonB box</keyword>
<evidence type="ECO:0000256" key="5">
    <source>
        <dbReference type="ARBA" id="ARBA00022496"/>
    </source>
</evidence>
<comment type="caution">
    <text evidence="20">The sequence shown here is derived from an EMBL/GenBank/DDBJ whole genome shotgun (WGS) entry which is preliminary data.</text>
</comment>
<keyword evidence="12 20" id="KW-0675">Receptor</keyword>
<dbReference type="InterPro" id="IPR000531">
    <property type="entry name" value="Beta-barrel_TonB"/>
</dbReference>
<keyword evidence="8" id="KW-0408">Iron</keyword>
<feature type="chain" id="PRO_5046041465" evidence="17">
    <location>
        <begin position="30"/>
        <end position="715"/>
    </location>
</feature>
<evidence type="ECO:0000259" key="19">
    <source>
        <dbReference type="Pfam" id="PF07715"/>
    </source>
</evidence>
<keyword evidence="3 14" id="KW-0813">Transport</keyword>
<proteinExistence type="inferred from homology"/>
<keyword evidence="7 17" id="KW-0732">Signal</keyword>
<dbReference type="InterPro" id="IPR010105">
    <property type="entry name" value="TonB_sidphr_rcpt"/>
</dbReference>
<reference evidence="20 21" key="1">
    <citation type="journal article" date="2016" name="Int. J. Syst. Evol. Microbiol.">
        <title>Lysobacter erysipheiresistens sp. nov., an antagonist of powdery mildew, isolated from tobacco-cultivated soil.</title>
        <authorList>
            <person name="Xie B."/>
            <person name="Li T."/>
            <person name="Lin X."/>
            <person name="Wang C.J."/>
            <person name="Chen Y.J."/>
            <person name="Liu W.J."/>
            <person name="Zhao Z.W."/>
        </authorList>
    </citation>
    <scope>NUCLEOTIDE SEQUENCE [LARGE SCALE GENOMIC DNA]</scope>
    <source>
        <strain evidence="20 21">RS-LYSO-3</strain>
    </source>
</reference>
<evidence type="ECO:0000256" key="17">
    <source>
        <dbReference type="SAM" id="SignalP"/>
    </source>
</evidence>
<dbReference type="PROSITE" id="PS00430">
    <property type="entry name" value="TONB_DEPENDENT_REC_1"/>
    <property type="match status" value="1"/>
</dbReference>
<evidence type="ECO:0000256" key="4">
    <source>
        <dbReference type="ARBA" id="ARBA00022452"/>
    </source>
</evidence>
<evidence type="ECO:0000256" key="16">
    <source>
        <dbReference type="RuleBase" id="RU003357"/>
    </source>
</evidence>
<keyword evidence="6 14" id="KW-0812">Transmembrane</keyword>
<dbReference type="InterPro" id="IPR036942">
    <property type="entry name" value="Beta-barrel_TonB_sf"/>
</dbReference>
<evidence type="ECO:0000256" key="11">
    <source>
        <dbReference type="ARBA" id="ARBA00023136"/>
    </source>
</evidence>
<dbReference type="Proteomes" id="UP001355056">
    <property type="component" value="Unassembled WGS sequence"/>
</dbReference>
<feature type="signal peptide" evidence="17">
    <location>
        <begin position="1"/>
        <end position="29"/>
    </location>
</feature>
<dbReference type="PANTHER" id="PTHR32552:SF68">
    <property type="entry name" value="FERRICHROME OUTER MEMBRANE TRANSPORTER_PHAGE RECEPTOR"/>
    <property type="match status" value="1"/>
</dbReference>
<evidence type="ECO:0000256" key="9">
    <source>
        <dbReference type="ARBA" id="ARBA00023065"/>
    </source>
</evidence>
<evidence type="ECO:0000256" key="6">
    <source>
        <dbReference type="ARBA" id="ARBA00022692"/>
    </source>
</evidence>
<keyword evidence="11 14" id="KW-0472">Membrane</keyword>
<dbReference type="SUPFAM" id="SSF56935">
    <property type="entry name" value="Porins"/>
    <property type="match status" value="1"/>
</dbReference>
<evidence type="ECO:0000313" key="21">
    <source>
        <dbReference type="Proteomes" id="UP001355056"/>
    </source>
</evidence>
<dbReference type="InterPro" id="IPR039426">
    <property type="entry name" value="TonB-dep_rcpt-like"/>
</dbReference>
<evidence type="ECO:0000256" key="3">
    <source>
        <dbReference type="ARBA" id="ARBA00022448"/>
    </source>
</evidence>
<evidence type="ECO:0000256" key="8">
    <source>
        <dbReference type="ARBA" id="ARBA00023004"/>
    </source>
</evidence>
<evidence type="ECO:0000256" key="15">
    <source>
        <dbReference type="PROSITE-ProRule" id="PRU10143"/>
    </source>
</evidence>
<accession>A0ABU7YY43</accession>
<feature type="short sequence motif" description="TonB box" evidence="15">
    <location>
        <begin position="51"/>
        <end position="57"/>
    </location>
</feature>
<evidence type="ECO:0000256" key="12">
    <source>
        <dbReference type="ARBA" id="ARBA00023170"/>
    </source>
</evidence>
<dbReference type="EMBL" id="JAXGFP010000003">
    <property type="protein sequence ID" value="MEG3183888.1"/>
    <property type="molecule type" value="Genomic_DNA"/>
</dbReference>
<dbReference type="Pfam" id="PF07715">
    <property type="entry name" value="Plug"/>
    <property type="match status" value="1"/>
</dbReference>
<dbReference type="InterPro" id="IPR037066">
    <property type="entry name" value="Plug_dom_sf"/>
</dbReference>
<evidence type="ECO:0000256" key="13">
    <source>
        <dbReference type="ARBA" id="ARBA00023237"/>
    </source>
</evidence>
<sequence>MSRSAVARPSFPRASLLALALLAGLPAAAQVVTPASVDADPAAPDATTLDTVQVQATIIKRSETVTKTDTLITEVPQSVSVVSAEQFAGRGLHGIDEAMWYLAGTQGGGYGQDTRSDWLLVRGFSPARYMDGLALTDGVWTGATRIEPYGLERMDVLKGPSSVSYGAMPPGGLVNLVSKRPTDEPLREIEVQLGNFDLRQAAFDFGGPLDDAGTWSYRLTGLARNSDNLVDFVEDDRYFFAPALAWKPSDATSLTLLARWQKADTANGSGFLPAEGTLLPSPHGQISPSVFTGEPGWNDYLRTSKSAGYEFEHAFANGLTFRQNLRYGETDVDHDAGVGTLGLQEDGRTLNRYLFPLEEHSKSFGVDNNISFDFVTGAWEHTVLAGVDYRRLQSDYASAFAFGIAPIDVFDPVYGAEVIVPDYTFHEDKVQQQTGVYLQDQIRRDRWVVTIAGRQDQVRTHADNLIADPVTRSRQSDDAFSGRLGVNYVFDSGFAPYVAWSESFQPTVGVDFDGNAFVPTTGEQVEAGIKYLPSGGRGLATLAVYDIRQQNTLSVDPDHVLFSVQQGETRVRGVELEGRWNLTPTLGMYGAATWMDTEVTRTTDAAALGKRVALVPEQQASLGFDYTIPYGALSGLGFGGGVRHVGSVYGDIYNEWETPSYTLFDAALHYGFGRWRLQLNASNLADKEYVAVCNSAMWCYYGHPRTVTATVRYRW</sequence>
<keyword evidence="9" id="KW-0406">Ion transport</keyword>
<comment type="subcellular location">
    <subcellularLocation>
        <location evidence="1 14">Cell outer membrane</location>
        <topology evidence="1 14">Multi-pass membrane protein</topology>
    </subcellularLocation>
</comment>
<dbReference type="Pfam" id="PF00593">
    <property type="entry name" value="TonB_dep_Rec_b-barrel"/>
    <property type="match status" value="1"/>
</dbReference>
<comment type="similarity">
    <text evidence="2 14 16">Belongs to the TonB-dependent receptor family.</text>
</comment>
<dbReference type="PANTHER" id="PTHR32552">
    <property type="entry name" value="FERRICHROME IRON RECEPTOR-RELATED"/>
    <property type="match status" value="1"/>
</dbReference>
<dbReference type="Gene3D" id="2.170.130.10">
    <property type="entry name" value="TonB-dependent receptor, plug domain"/>
    <property type="match status" value="1"/>
</dbReference>
<dbReference type="InterPro" id="IPR010916">
    <property type="entry name" value="TonB_box_CS"/>
</dbReference>
<keyword evidence="4 14" id="KW-1134">Transmembrane beta strand</keyword>
<keyword evidence="5" id="KW-0410">Iron transport</keyword>
<dbReference type="InterPro" id="IPR012910">
    <property type="entry name" value="Plug_dom"/>
</dbReference>
<organism evidence="20 21">
    <name type="scientific">Novilysobacter erysipheiresistens</name>
    <dbReference type="NCBI Taxonomy" id="1749332"/>
    <lineage>
        <taxon>Bacteria</taxon>
        <taxon>Pseudomonadati</taxon>
        <taxon>Pseudomonadota</taxon>
        <taxon>Gammaproteobacteria</taxon>
        <taxon>Lysobacterales</taxon>
        <taxon>Lysobacteraceae</taxon>
        <taxon>Novilysobacter</taxon>
    </lineage>
</organism>
<dbReference type="NCBIfam" id="TIGR01783">
    <property type="entry name" value="TonB-siderophor"/>
    <property type="match status" value="1"/>
</dbReference>
<protein>
    <submittedName>
        <fullName evidence="20">TonB-dependent siderophore receptor</fullName>
    </submittedName>
</protein>
<evidence type="ECO:0000256" key="14">
    <source>
        <dbReference type="PROSITE-ProRule" id="PRU01360"/>
    </source>
</evidence>
<evidence type="ECO:0000256" key="1">
    <source>
        <dbReference type="ARBA" id="ARBA00004571"/>
    </source>
</evidence>